<reference evidence="1 2" key="1">
    <citation type="journal article" date="2014" name="Nature">
        <title>An environmental bacterial taxon with a large and distinct metabolic repertoire.</title>
        <authorList>
            <person name="Wilson M.C."/>
            <person name="Mori T."/>
            <person name="Ruckert C."/>
            <person name="Uria A.R."/>
            <person name="Helf M.J."/>
            <person name="Takada K."/>
            <person name="Gernert C."/>
            <person name="Steffens U.A."/>
            <person name="Heycke N."/>
            <person name="Schmitt S."/>
            <person name="Rinke C."/>
            <person name="Helfrich E.J."/>
            <person name="Brachmann A.O."/>
            <person name="Gurgui C."/>
            <person name="Wakimoto T."/>
            <person name="Kracht M."/>
            <person name="Crusemann M."/>
            <person name="Hentschel U."/>
            <person name="Abe I."/>
            <person name="Matsunaga S."/>
            <person name="Kalinowski J."/>
            <person name="Takeyama H."/>
            <person name="Piel J."/>
        </authorList>
    </citation>
    <scope>NUCLEOTIDE SEQUENCE [LARGE SCALE GENOMIC DNA]</scope>
    <source>
        <strain evidence="2">TSY1</strain>
    </source>
</reference>
<proteinExistence type="predicted"/>
<accession>W4L581</accession>
<dbReference type="HOGENOM" id="CLU_2786119_0_0_7"/>
<name>W4L581_ENTF1</name>
<evidence type="ECO:0000313" key="1">
    <source>
        <dbReference type="EMBL" id="ETW92491.1"/>
    </source>
</evidence>
<evidence type="ECO:0000313" key="2">
    <source>
        <dbReference type="Proteomes" id="UP000019141"/>
    </source>
</evidence>
<comment type="caution">
    <text evidence="1">The sequence shown here is derived from an EMBL/GenBank/DDBJ whole genome shotgun (WGS) entry which is preliminary data.</text>
</comment>
<dbReference type="EMBL" id="AZHW01001461">
    <property type="protein sequence ID" value="ETW92491.1"/>
    <property type="molecule type" value="Genomic_DNA"/>
</dbReference>
<protein>
    <submittedName>
        <fullName evidence="1">Uncharacterized protein</fullName>
    </submittedName>
</protein>
<sequence length="68" mass="7765">MINIMIPYLNNTPKGIDKSSHIHDDDELTVTMPFRIIEERDAGFKQYTCRAQKYGTLKKRLGGVKPGL</sequence>
<gene>
    <name evidence="1" type="ORF">ETSY1_43375</name>
</gene>
<keyword evidence="2" id="KW-1185">Reference proteome</keyword>
<dbReference type="Proteomes" id="UP000019141">
    <property type="component" value="Unassembled WGS sequence"/>
</dbReference>
<organism evidence="1 2">
    <name type="scientific">Entotheonella factor</name>
    <dbReference type="NCBI Taxonomy" id="1429438"/>
    <lineage>
        <taxon>Bacteria</taxon>
        <taxon>Pseudomonadati</taxon>
        <taxon>Nitrospinota/Tectimicrobiota group</taxon>
        <taxon>Candidatus Tectimicrobiota</taxon>
        <taxon>Candidatus Entotheonellia</taxon>
        <taxon>Candidatus Entotheonellales</taxon>
        <taxon>Candidatus Entotheonellaceae</taxon>
        <taxon>Candidatus Entotheonella</taxon>
    </lineage>
</organism>
<dbReference type="AlphaFoldDB" id="W4L581"/>